<dbReference type="AlphaFoldDB" id="A0A4V1CBM4"/>
<organism evidence="1 2">
    <name type="scientific">Pseudomonas viciae</name>
    <dbReference type="NCBI Taxonomy" id="2505979"/>
    <lineage>
        <taxon>Bacteria</taxon>
        <taxon>Pseudomonadati</taxon>
        <taxon>Pseudomonadota</taxon>
        <taxon>Gammaproteobacteria</taxon>
        <taxon>Pseudomonadales</taxon>
        <taxon>Pseudomonadaceae</taxon>
        <taxon>Pseudomonas</taxon>
    </lineage>
</organism>
<dbReference type="RefSeq" id="WP_135848091.1">
    <property type="nucleotide sequence ID" value="NZ_CP035089.1"/>
</dbReference>
<dbReference type="KEGG" id="pvk:EPZ47_29925"/>
<protein>
    <submittedName>
        <fullName evidence="1">Uncharacterized protein</fullName>
    </submittedName>
</protein>
<keyword evidence="1" id="KW-0614">Plasmid</keyword>
<dbReference type="OrthoDB" id="7025651at2"/>
<accession>A0A4V1CBM4</accession>
<reference evidence="1 2" key="1">
    <citation type="journal article" date="2019" name="Front. Microbiol.">
        <title>In silico and Genetic Analyses of Cyclic Lipopeptide Synthetic Gene Clusters in Pseudomonas sp. 11K1.</title>
        <authorList>
            <person name="Zhao H."/>
            <person name="Liu Y.P."/>
            <person name="Zhang L.Q."/>
        </authorList>
    </citation>
    <scope>NUCLEOTIDE SEQUENCE [LARGE SCALE GENOMIC DNA]</scope>
    <source>
        <strain evidence="1 2">11K1</strain>
        <plasmid evidence="2">p11k1</plasmid>
    </source>
</reference>
<dbReference type="EMBL" id="CP035089">
    <property type="protein sequence ID" value="QBZ92914.1"/>
    <property type="molecule type" value="Genomic_DNA"/>
</dbReference>
<evidence type="ECO:0000313" key="2">
    <source>
        <dbReference type="Proteomes" id="UP000296468"/>
    </source>
</evidence>
<proteinExistence type="predicted"/>
<geneLocation type="plasmid" evidence="2">
    <name>p11k1</name>
</geneLocation>
<gene>
    <name evidence="1" type="ORF">EPZ47_29925</name>
</gene>
<name>A0A4V1CBM4_9PSED</name>
<sequence length="80" mass="9193">MTKKRITREQVELLRMTLQELPPVNVTECIGDAMDDSEMISEAIIQLQARSYSLEQISEILKGNRMDLTPKPLRDYLNGI</sequence>
<evidence type="ECO:0000313" key="1">
    <source>
        <dbReference type="EMBL" id="QBZ92914.1"/>
    </source>
</evidence>
<dbReference type="Proteomes" id="UP000296468">
    <property type="component" value="Plasmid p11K1"/>
</dbReference>